<evidence type="ECO:0000256" key="3">
    <source>
        <dbReference type="ARBA" id="ARBA00022679"/>
    </source>
</evidence>
<evidence type="ECO:0000256" key="2">
    <source>
        <dbReference type="ARBA" id="ARBA00022676"/>
    </source>
</evidence>
<dbReference type="CDD" id="cd04186">
    <property type="entry name" value="GT_2_like_c"/>
    <property type="match status" value="1"/>
</dbReference>
<evidence type="ECO:0000259" key="4">
    <source>
        <dbReference type="Pfam" id="PF00535"/>
    </source>
</evidence>
<dbReference type="OrthoDB" id="5291101at2"/>
<proteinExistence type="inferred from homology"/>
<accession>A0A5Q2QDN7</accession>
<gene>
    <name evidence="5" type="ORF">GH975_05825</name>
</gene>
<keyword evidence="6" id="KW-1185">Reference proteome</keyword>
<dbReference type="PANTHER" id="PTHR43179:SF12">
    <property type="entry name" value="GALACTOFURANOSYLTRANSFERASE GLFT2"/>
    <property type="match status" value="1"/>
</dbReference>
<keyword evidence="3 5" id="KW-0808">Transferase</keyword>
<dbReference type="EMBL" id="CP045871">
    <property type="protein sequence ID" value="QGG80117.1"/>
    <property type="molecule type" value="Genomic_DNA"/>
</dbReference>
<keyword evidence="2" id="KW-0328">Glycosyltransferase</keyword>
<evidence type="ECO:0000313" key="5">
    <source>
        <dbReference type="EMBL" id="QGG80117.1"/>
    </source>
</evidence>
<organism evidence="5 6">
    <name type="scientific">Litorivicinus lipolyticus</name>
    <dbReference type="NCBI Taxonomy" id="418701"/>
    <lineage>
        <taxon>Bacteria</taxon>
        <taxon>Pseudomonadati</taxon>
        <taxon>Pseudomonadota</taxon>
        <taxon>Gammaproteobacteria</taxon>
        <taxon>Oceanospirillales</taxon>
        <taxon>Litorivicinaceae</taxon>
        <taxon>Litorivicinus</taxon>
    </lineage>
</organism>
<dbReference type="InterPro" id="IPR001173">
    <property type="entry name" value="Glyco_trans_2-like"/>
</dbReference>
<sequence length="334" mass="36178">MSMAFWALCLTGSKTPGKSMSTDQCIGVVFVSYNCGRDIAELIGRLKAQPVAGYRFTYVVVDNASADDSVERLAGIVSEDVVLIESPQNLGFGRGCNLAFEHTQHCDRVLLMNPDIELFDDSVEQLLACAERVPAAGIWGGVTLGQDRLPDGANAWREPRLWHSLAWATWGDQLCIKATGTSVAAYPKSLAVGDSPYPVDAVSGCFLLIDQPMLTTLGGFDDRFFMYSEEIDLCRRARALGAQPTVCPSAQIIHEGSATVTSVNRLKFMHGARLKYFTKHSGALGGHTARALTGLGVGIRLAAFGAKSLIDPDAKIRFKTWLAVACDRSVWSLR</sequence>
<dbReference type="GO" id="GO:0016757">
    <property type="term" value="F:glycosyltransferase activity"/>
    <property type="evidence" value="ECO:0007669"/>
    <property type="project" value="UniProtKB-KW"/>
</dbReference>
<comment type="similarity">
    <text evidence="1">Belongs to the glycosyltransferase 2 family.</text>
</comment>
<dbReference type="Proteomes" id="UP000388235">
    <property type="component" value="Chromosome"/>
</dbReference>
<protein>
    <submittedName>
        <fullName evidence="5">Glycosyltransferase</fullName>
    </submittedName>
</protein>
<dbReference type="PANTHER" id="PTHR43179">
    <property type="entry name" value="RHAMNOSYLTRANSFERASE WBBL"/>
    <property type="match status" value="1"/>
</dbReference>
<dbReference type="KEGG" id="llp:GH975_05825"/>
<dbReference type="SUPFAM" id="SSF53448">
    <property type="entry name" value="Nucleotide-diphospho-sugar transferases"/>
    <property type="match status" value="1"/>
</dbReference>
<dbReference type="AlphaFoldDB" id="A0A5Q2QDN7"/>
<dbReference type="Gene3D" id="3.90.550.10">
    <property type="entry name" value="Spore Coat Polysaccharide Biosynthesis Protein SpsA, Chain A"/>
    <property type="match status" value="1"/>
</dbReference>
<dbReference type="InterPro" id="IPR029044">
    <property type="entry name" value="Nucleotide-diphossugar_trans"/>
</dbReference>
<evidence type="ECO:0000313" key="6">
    <source>
        <dbReference type="Proteomes" id="UP000388235"/>
    </source>
</evidence>
<reference evidence="5 6" key="1">
    <citation type="submission" date="2019-11" db="EMBL/GenBank/DDBJ databases">
        <authorList>
            <person name="Khan S.A."/>
            <person name="Jeon C.O."/>
            <person name="Chun B.H."/>
        </authorList>
    </citation>
    <scope>NUCLEOTIDE SEQUENCE [LARGE SCALE GENOMIC DNA]</scope>
    <source>
        <strain evidence="5 6">IMCC 1097</strain>
    </source>
</reference>
<dbReference type="Pfam" id="PF00535">
    <property type="entry name" value="Glycos_transf_2"/>
    <property type="match status" value="1"/>
</dbReference>
<feature type="domain" description="Glycosyltransferase 2-like" evidence="4">
    <location>
        <begin position="28"/>
        <end position="179"/>
    </location>
</feature>
<name>A0A5Q2QDN7_9GAMM</name>
<evidence type="ECO:0000256" key="1">
    <source>
        <dbReference type="ARBA" id="ARBA00006739"/>
    </source>
</evidence>